<dbReference type="PANTHER" id="PTHR37302:SF1">
    <property type="entry name" value="PROTEIN DINB"/>
    <property type="match status" value="1"/>
</dbReference>
<dbReference type="SUPFAM" id="SSF109854">
    <property type="entry name" value="DinB/YfiT-like putative metalloenzymes"/>
    <property type="match status" value="1"/>
</dbReference>
<reference evidence="4 5" key="1">
    <citation type="submission" date="2018-04" db="EMBL/GenBank/DDBJ databases">
        <title>Genomic Encyclopedia of Archaeal and Bacterial Type Strains, Phase II (KMG-II): from individual species to whole genera.</title>
        <authorList>
            <person name="Goeker M."/>
        </authorList>
    </citation>
    <scope>NUCLEOTIDE SEQUENCE [LARGE SCALE GENOMIC DNA]</scope>
    <source>
        <strain evidence="4 5">DSM 29329</strain>
    </source>
</reference>
<keyword evidence="5" id="KW-1185">Reference proteome</keyword>
<accession>A0A2T6B2A3</accession>
<dbReference type="EMBL" id="QBKN01000005">
    <property type="protein sequence ID" value="PTX50155.1"/>
    <property type="molecule type" value="Genomic_DNA"/>
</dbReference>
<evidence type="ECO:0000313" key="4">
    <source>
        <dbReference type="EMBL" id="PTX50155.1"/>
    </source>
</evidence>
<dbReference type="Proteomes" id="UP000244069">
    <property type="component" value="Unassembled WGS sequence"/>
</dbReference>
<gene>
    <name evidence="4" type="ORF">C8N44_10513</name>
</gene>
<organism evidence="4 5">
    <name type="scientific">Allosediminivita pacifica</name>
    <dbReference type="NCBI Taxonomy" id="1267769"/>
    <lineage>
        <taxon>Bacteria</taxon>
        <taxon>Pseudomonadati</taxon>
        <taxon>Pseudomonadota</taxon>
        <taxon>Alphaproteobacteria</taxon>
        <taxon>Rhodobacterales</taxon>
        <taxon>Paracoccaceae</taxon>
        <taxon>Allosediminivita</taxon>
    </lineage>
</organism>
<dbReference type="Pfam" id="PF05163">
    <property type="entry name" value="DinB"/>
    <property type="match status" value="1"/>
</dbReference>
<dbReference type="RefSeq" id="WP_107975082.1">
    <property type="nucleotide sequence ID" value="NZ_BMEZ01000005.1"/>
</dbReference>
<comment type="caution">
    <text evidence="4">The sequence shown here is derived from an EMBL/GenBank/DDBJ whole genome shotgun (WGS) entry which is preliminary data.</text>
</comment>
<feature type="binding site" evidence="3">
    <location>
        <position position="50"/>
    </location>
    <ligand>
        <name>a divalent metal cation</name>
        <dbReference type="ChEBI" id="CHEBI:60240"/>
    </ligand>
</feature>
<evidence type="ECO:0000313" key="5">
    <source>
        <dbReference type="Proteomes" id="UP000244069"/>
    </source>
</evidence>
<protein>
    <submittedName>
        <fullName evidence="4">Putative damage-inducible protein DinB</fullName>
    </submittedName>
</protein>
<name>A0A2T6B2A3_9RHOB</name>
<keyword evidence="2 3" id="KW-0479">Metal-binding</keyword>
<dbReference type="AlphaFoldDB" id="A0A2T6B2A3"/>
<evidence type="ECO:0000256" key="1">
    <source>
        <dbReference type="ARBA" id="ARBA00008635"/>
    </source>
</evidence>
<feature type="binding site" evidence="3">
    <location>
        <position position="137"/>
    </location>
    <ligand>
        <name>a divalent metal cation</name>
        <dbReference type="ChEBI" id="CHEBI:60240"/>
    </ligand>
</feature>
<evidence type="ECO:0000256" key="2">
    <source>
        <dbReference type="ARBA" id="ARBA00022723"/>
    </source>
</evidence>
<dbReference type="Gene3D" id="1.20.120.450">
    <property type="entry name" value="dinb family like domain"/>
    <property type="match status" value="1"/>
</dbReference>
<feature type="binding site" evidence="3">
    <location>
        <position position="141"/>
    </location>
    <ligand>
        <name>a divalent metal cation</name>
        <dbReference type="ChEBI" id="CHEBI:60240"/>
    </ligand>
</feature>
<dbReference type="OrthoDB" id="9807509at2"/>
<evidence type="ECO:0000256" key="3">
    <source>
        <dbReference type="PIRSR" id="PIRSR607837-1"/>
    </source>
</evidence>
<dbReference type="PANTHER" id="PTHR37302">
    <property type="entry name" value="SLR1116 PROTEIN"/>
    <property type="match status" value="1"/>
</dbReference>
<comment type="similarity">
    <text evidence="1">Belongs to the DinB family.</text>
</comment>
<dbReference type="InterPro" id="IPR007837">
    <property type="entry name" value="DinB"/>
</dbReference>
<dbReference type="GO" id="GO:0046872">
    <property type="term" value="F:metal ion binding"/>
    <property type="evidence" value="ECO:0007669"/>
    <property type="project" value="UniProtKB-KW"/>
</dbReference>
<dbReference type="InterPro" id="IPR034660">
    <property type="entry name" value="DinB/YfiT-like"/>
</dbReference>
<sequence length="171" mass="19099">MITPDYCLTMARYNAWQNRQLREIFETLDRTTLEEQRGAFFGSILGTANHLLWGDRIWMSRFGVGEAPGVGLGASTGLTGSGGAWAVERFRTDGRLLLWAEQLRSVDLVGNITWYSGAAERWVSKPRSVLIAHMFNHQTHHRGQIHAMLTAAGVTAPLTDLFLMPEGSPWL</sequence>
<proteinExistence type="inferred from homology"/>